<gene>
    <name evidence="2" type="ORF">RFI_23565</name>
</gene>
<dbReference type="EMBL" id="ASPP01020378">
    <property type="protein sequence ID" value="ETO13804.1"/>
    <property type="molecule type" value="Genomic_DNA"/>
</dbReference>
<keyword evidence="3" id="KW-1185">Reference proteome</keyword>
<dbReference type="Proteomes" id="UP000023152">
    <property type="component" value="Unassembled WGS sequence"/>
</dbReference>
<name>X6MIV3_RETFI</name>
<keyword evidence="1" id="KW-0472">Membrane</keyword>
<organism evidence="2 3">
    <name type="scientific">Reticulomyxa filosa</name>
    <dbReference type="NCBI Taxonomy" id="46433"/>
    <lineage>
        <taxon>Eukaryota</taxon>
        <taxon>Sar</taxon>
        <taxon>Rhizaria</taxon>
        <taxon>Retaria</taxon>
        <taxon>Foraminifera</taxon>
        <taxon>Monothalamids</taxon>
        <taxon>Reticulomyxidae</taxon>
        <taxon>Reticulomyxa</taxon>
    </lineage>
</organism>
<protein>
    <submittedName>
        <fullName evidence="2">Uncharacterized protein</fullName>
    </submittedName>
</protein>
<evidence type="ECO:0000256" key="1">
    <source>
        <dbReference type="SAM" id="Phobius"/>
    </source>
</evidence>
<reference evidence="2 3" key="1">
    <citation type="journal article" date="2013" name="Curr. Biol.">
        <title>The Genome of the Foraminiferan Reticulomyxa filosa.</title>
        <authorList>
            <person name="Glockner G."/>
            <person name="Hulsmann N."/>
            <person name="Schleicher M."/>
            <person name="Noegel A.A."/>
            <person name="Eichinger L."/>
            <person name="Gallinger C."/>
            <person name="Pawlowski J."/>
            <person name="Sierra R."/>
            <person name="Euteneuer U."/>
            <person name="Pillet L."/>
            <person name="Moustafa A."/>
            <person name="Platzer M."/>
            <person name="Groth M."/>
            <person name="Szafranski K."/>
            <person name="Schliwa M."/>
        </authorList>
    </citation>
    <scope>NUCLEOTIDE SEQUENCE [LARGE SCALE GENOMIC DNA]</scope>
</reference>
<keyword evidence="1" id="KW-1133">Transmembrane helix</keyword>
<evidence type="ECO:0000313" key="2">
    <source>
        <dbReference type="EMBL" id="ETO13804.1"/>
    </source>
</evidence>
<feature type="transmembrane region" description="Helical" evidence="1">
    <location>
        <begin position="125"/>
        <end position="143"/>
    </location>
</feature>
<keyword evidence="1" id="KW-0812">Transmembrane</keyword>
<evidence type="ECO:0000313" key="3">
    <source>
        <dbReference type="Proteomes" id="UP000023152"/>
    </source>
</evidence>
<proteinExistence type="predicted"/>
<dbReference type="AlphaFoldDB" id="X6MIV3"/>
<comment type="caution">
    <text evidence="2">The sequence shown here is derived from an EMBL/GenBank/DDBJ whole genome shotgun (WGS) entry which is preliminary data.</text>
</comment>
<sequence length="165" mass="19870">MKSINNVNNYDDLIFIWFNHESTTIDGDILITLNQNDTCKYLNDVVDIFIKNACRITYRDRSYFTECFYYVMIQNVISSKSLKDNLKWTIKINQRKCIFETKSKYSRMQKIIDFLHEKTTFRPNFFLNIILNLVFYYIFTNCLKNLNTLFILKIFEKKLTILPTS</sequence>
<accession>X6MIV3</accession>